<dbReference type="Proteomes" id="UP000653674">
    <property type="component" value="Unassembled WGS sequence"/>
</dbReference>
<dbReference type="EMBL" id="BONU01000075">
    <property type="protein sequence ID" value="GIG76737.1"/>
    <property type="molecule type" value="Genomic_DNA"/>
</dbReference>
<name>A0A8J3LQ23_9ACTN</name>
<accession>A0A8J3LQ23</accession>
<dbReference type="AlphaFoldDB" id="A0A8J3LQ23"/>
<reference evidence="1" key="1">
    <citation type="submission" date="2021-01" db="EMBL/GenBank/DDBJ databases">
        <title>Whole genome shotgun sequence of Planosporangium flavigriseum NBRC 105377.</title>
        <authorList>
            <person name="Komaki H."/>
            <person name="Tamura T."/>
        </authorList>
    </citation>
    <scope>NUCLEOTIDE SEQUENCE</scope>
    <source>
        <strain evidence="1">NBRC 105377</strain>
    </source>
</reference>
<keyword evidence="2" id="KW-1185">Reference proteome</keyword>
<dbReference type="RefSeq" id="WP_168080034.1">
    <property type="nucleotide sequence ID" value="NZ_BAAAQJ010000013.1"/>
</dbReference>
<protein>
    <submittedName>
        <fullName evidence="1">Uncharacterized protein</fullName>
    </submittedName>
</protein>
<proteinExistence type="predicted"/>
<evidence type="ECO:0000313" key="2">
    <source>
        <dbReference type="Proteomes" id="UP000653674"/>
    </source>
</evidence>
<gene>
    <name evidence="1" type="ORF">Pfl04_51410</name>
</gene>
<organism evidence="1 2">
    <name type="scientific">Planosporangium flavigriseum</name>
    <dbReference type="NCBI Taxonomy" id="373681"/>
    <lineage>
        <taxon>Bacteria</taxon>
        <taxon>Bacillati</taxon>
        <taxon>Actinomycetota</taxon>
        <taxon>Actinomycetes</taxon>
        <taxon>Micromonosporales</taxon>
        <taxon>Micromonosporaceae</taxon>
        <taxon>Planosporangium</taxon>
    </lineage>
</organism>
<comment type="caution">
    <text evidence="1">The sequence shown here is derived from an EMBL/GenBank/DDBJ whole genome shotgun (WGS) entry which is preliminary data.</text>
</comment>
<sequence length="56" mass="5785">MPPHAPPDVTGGEVVAQPGESDQHLLVSGDLRMACNVDELQTSYADGPLAVEVTVA</sequence>
<evidence type="ECO:0000313" key="1">
    <source>
        <dbReference type="EMBL" id="GIG76737.1"/>
    </source>
</evidence>